<evidence type="ECO:0000256" key="1">
    <source>
        <dbReference type="SAM" id="Phobius"/>
    </source>
</evidence>
<evidence type="ECO:0000313" key="3">
    <source>
        <dbReference type="Proteomes" id="UP000051790"/>
    </source>
</evidence>
<gene>
    <name evidence="2" type="ORF">FD01_GL002044</name>
</gene>
<accession>A0A0R1QIL9</accession>
<feature type="transmembrane region" description="Helical" evidence="1">
    <location>
        <begin position="33"/>
        <end position="52"/>
    </location>
</feature>
<keyword evidence="1" id="KW-0812">Transmembrane</keyword>
<dbReference type="PATRIC" id="fig|1423769.4.peg.2196"/>
<keyword evidence="1" id="KW-0472">Membrane</keyword>
<reference evidence="2 3" key="1">
    <citation type="journal article" date="2015" name="Genome Announc.">
        <title>Expanding the biotechnology potential of lactobacilli through comparative genomics of 213 strains and associated genera.</title>
        <authorList>
            <person name="Sun Z."/>
            <person name="Harris H.M."/>
            <person name="McCann A."/>
            <person name="Guo C."/>
            <person name="Argimon S."/>
            <person name="Zhang W."/>
            <person name="Yang X."/>
            <person name="Jeffery I.B."/>
            <person name="Cooney J.C."/>
            <person name="Kagawa T.F."/>
            <person name="Liu W."/>
            <person name="Song Y."/>
            <person name="Salvetti E."/>
            <person name="Wrobel A."/>
            <person name="Rasinkangas P."/>
            <person name="Parkhill J."/>
            <person name="Rea M.C."/>
            <person name="O'Sullivan O."/>
            <person name="Ritari J."/>
            <person name="Douillard F.P."/>
            <person name="Paul Ross R."/>
            <person name="Yang R."/>
            <person name="Briner A.E."/>
            <person name="Felis G.E."/>
            <person name="de Vos W.M."/>
            <person name="Barrangou R."/>
            <person name="Klaenhammer T.R."/>
            <person name="Caufield P.W."/>
            <person name="Cui Y."/>
            <person name="Zhang H."/>
            <person name="O'Toole P.W."/>
        </authorList>
    </citation>
    <scope>NUCLEOTIDE SEQUENCE [LARGE SCALE GENOMIC DNA]</scope>
    <source>
        <strain evidence="2 3">DSM 13343</strain>
    </source>
</reference>
<feature type="transmembrane region" description="Helical" evidence="1">
    <location>
        <begin position="64"/>
        <end position="82"/>
    </location>
</feature>
<dbReference type="RefSeq" id="WP_054715044.1">
    <property type="nucleotide sequence ID" value="NZ_AZEU01000235.1"/>
</dbReference>
<proteinExistence type="predicted"/>
<sequence length="88" mass="9418">MILALFLILLVVVITFGLGYWNFKLGQKGKSYGIGLIIPAGYFIAMVAMTAMAHGKNGSLSSSVVSSLLIAAVYYIVFTWGLKGANKK</sequence>
<organism evidence="2 3">
    <name type="scientific">Lacticaseibacillus manihotivorans DSM 13343 = JCM 12514</name>
    <dbReference type="NCBI Taxonomy" id="1423769"/>
    <lineage>
        <taxon>Bacteria</taxon>
        <taxon>Bacillati</taxon>
        <taxon>Bacillota</taxon>
        <taxon>Bacilli</taxon>
        <taxon>Lactobacillales</taxon>
        <taxon>Lactobacillaceae</taxon>
        <taxon>Lacticaseibacillus</taxon>
    </lineage>
</organism>
<name>A0A0R1QIL9_9LACO</name>
<keyword evidence="1" id="KW-1133">Transmembrane helix</keyword>
<evidence type="ECO:0008006" key="4">
    <source>
        <dbReference type="Google" id="ProtNLM"/>
    </source>
</evidence>
<evidence type="ECO:0000313" key="2">
    <source>
        <dbReference type="EMBL" id="KRL42042.1"/>
    </source>
</evidence>
<dbReference type="EMBL" id="AZEU01000235">
    <property type="protein sequence ID" value="KRL42042.1"/>
    <property type="molecule type" value="Genomic_DNA"/>
</dbReference>
<dbReference type="Proteomes" id="UP000051790">
    <property type="component" value="Unassembled WGS sequence"/>
</dbReference>
<protein>
    <recommendedName>
        <fullName evidence="4">Integral membrane protein</fullName>
    </recommendedName>
</protein>
<dbReference type="AlphaFoldDB" id="A0A0R1QIL9"/>
<keyword evidence="3" id="KW-1185">Reference proteome</keyword>
<comment type="caution">
    <text evidence="2">The sequence shown here is derived from an EMBL/GenBank/DDBJ whole genome shotgun (WGS) entry which is preliminary data.</text>
</comment>
<dbReference type="OrthoDB" id="2325382at2"/>